<comment type="caution">
    <text evidence="3">The sequence shown here is derived from an EMBL/GenBank/DDBJ whole genome shotgun (WGS) entry which is preliminary data.</text>
</comment>
<evidence type="ECO:0000256" key="2">
    <source>
        <dbReference type="SAM" id="Phobius"/>
    </source>
</evidence>
<reference evidence="3 4" key="1">
    <citation type="submission" date="2023-08" db="EMBL/GenBank/DDBJ databases">
        <title>Black Yeasts Isolated from many extreme environments.</title>
        <authorList>
            <person name="Coleine C."/>
            <person name="Stajich J.E."/>
            <person name="Selbmann L."/>
        </authorList>
    </citation>
    <scope>NUCLEOTIDE SEQUENCE [LARGE SCALE GENOMIC DNA]</scope>
    <source>
        <strain evidence="3 4">CCFEE 536</strain>
    </source>
</reference>
<feature type="transmembrane region" description="Helical" evidence="2">
    <location>
        <begin position="58"/>
        <end position="77"/>
    </location>
</feature>
<protein>
    <recommendedName>
        <fullName evidence="5">SLC26A/SulP transporter domain-containing protein</fullName>
    </recommendedName>
</protein>
<keyword evidence="2" id="KW-1133">Transmembrane helix</keyword>
<dbReference type="InterPro" id="IPR010573">
    <property type="entry name" value="MFS_Str1/Tri12-like"/>
</dbReference>
<accession>A0ABR0JV57</accession>
<gene>
    <name evidence="3" type="ORF">LTR16_008966</name>
</gene>
<name>A0ABR0JV57_9PEZI</name>
<evidence type="ECO:0000313" key="3">
    <source>
        <dbReference type="EMBL" id="KAK5074635.1"/>
    </source>
</evidence>
<keyword evidence="1" id="KW-0813">Transport</keyword>
<dbReference type="EMBL" id="JAVRRA010026860">
    <property type="protein sequence ID" value="KAK5074635.1"/>
    <property type="molecule type" value="Genomic_DNA"/>
</dbReference>
<organism evidence="3 4">
    <name type="scientific">Cryomyces antarcticus</name>
    <dbReference type="NCBI Taxonomy" id="329879"/>
    <lineage>
        <taxon>Eukaryota</taxon>
        <taxon>Fungi</taxon>
        <taxon>Dikarya</taxon>
        <taxon>Ascomycota</taxon>
        <taxon>Pezizomycotina</taxon>
        <taxon>Dothideomycetes</taxon>
        <taxon>Dothideomycetes incertae sedis</taxon>
        <taxon>Cryomyces</taxon>
    </lineage>
</organism>
<proteinExistence type="predicted"/>
<keyword evidence="4" id="KW-1185">Reference proteome</keyword>
<evidence type="ECO:0000313" key="4">
    <source>
        <dbReference type="Proteomes" id="UP001357485"/>
    </source>
</evidence>
<evidence type="ECO:0000256" key="1">
    <source>
        <dbReference type="ARBA" id="ARBA00022448"/>
    </source>
</evidence>
<evidence type="ECO:0008006" key="5">
    <source>
        <dbReference type="Google" id="ProtNLM"/>
    </source>
</evidence>
<dbReference type="Pfam" id="PF06609">
    <property type="entry name" value="TRI12"/>
    <property type="match status" value="1"/>
</dbReference>
<keyword evidence="2" id="KW-0812">Transmembrane</keyword>
<keyword evidence="2" id="KW-0472">Membrane</keyword>
<sequence>MALKLNITSPALIGEAIVLTGASLLEELNTIPGIKGVPGAYEAVVLAGQIAYAEAYKYVYYTSIAFGCVSILAACFLGDISKYMDDHVAVVMH</sequence>
<dbReference type="Proteomes" id="UP001357485">
    <property type="component" value="Unassembled WGS sequence"/>
</dbReference>